<feature type="compositionally biased region" description="Low complexity" evidence="1">
    <location>
        <begin position="123"/>
        <end position="142"/>
    </location>
</feature>
<feature type="signal peptide" evidence="2">
    <location>
        <begin position="1"/>
        <end position="18"/>
    </location>
</feature>
<gene>
    <name evidence="4" type="ORF">GCM10008955_21650</name>
</gene>
<feature type="chain" id="PRO_5046258344" description="Peptidoglycan binding-like domain-containing protein" evidence="2">
    <location>
        <begin position="19"/>
        <end position="295"/>
    </location>
</feature>
<dbReference type="Gene3D" id="1.10.101.10">
    <property type="entry name" value="PGBD-like superfamily/PGBD"/>
    <property type="match status" value="1"/>
</dbReference>
<dbReference type="SUPFAM" id="SSF47090">
    <property type="entry name" value="PGBD-like"/>
    <property type="match status" value="1"/>
</dbReference>
<reference evidence="5" key="1">
    <citation type="journal article" date="2019" name="Int. J. Syst. Evol. Microbiol.">
        <title>The Global Catalogue of Microorganisms (GCM) 10K type strain sequencing project: providing services to taxonomists for standard genome sequencing and annotation.</title>
        <authorList>
            <consortium name="The Broad Institute Genomics Platform"/>
            <consortium name="The Broad Institute Genome Sequencing Center for Infectious Disease"/>
            <person name="Wu L."/>
            <person name="Ma J."/>
        </authorList>
    </citation>
    <scope>NUCLEOTIDE SEQUENCE [LARGE SCALE GENOMIC DNA]</scope>
    <source>
        <strain evidence="5">JCM 30331</strain>
    </source>
</reference>
<sequence>MRFTALTFTLALAAPASAAPTAIQVEQAAMRVASRINGVLRDCPASYAKVGTPDKKCVGASLTVEQVRSKLSATVGSDLQGVWRSRDSQRSVYNWLETPGGYVYLRLQADPDGRAQTLVYLDTPPNSAPASAPASSAATPAPKVTVNRAEPAKVTIARPEPAKTAPKPAPPKPVAARPASVAKPASAQPAPRPAAPPPATSSGSGVAPVPFTRVLQLQEQRMNGADIRAAQNRLIQLTENSRGGQGDGWFGPVTAATVRVFQAANDLPVTGRIDQATWTALFSSGARTFVVPSLP</sequence>
<keyword evidence="2" id="KW-0732">Signal</keyword>
<organism evidence="4 5">
    <name type="scientific">Deinococcus malanensis</name>
    <dbReference type="NCBI Taxonomy" id="1706855"/>
    <lineage>
        <taxon>Bacteria</taxon>
        <taxon>Thermotogati</taxon>
        <taxon>Deinococcota</taxon>
        <taxon>Deinococci</taxon>
        <taxon>Deinococcales</taxon>
        <taxon>Deinococcaceae</taxon>
        <taxon>Deinococcus</taxon>
    </lineage>
</organism>
<feature type="compositionally biased region" description="Low complexity" evidence="1">
    <location>
        <begin position="157"/>
        <end position="166"/>
    </location>
</feature>
<keyword evidence="5" id="KW-1185">Reference proteome</keyword>
<dbReference type="InterPro" id="IPR002477">
    <property type="entry name" value="Peptidoglycan-bd-like"/>
</dbReference>
<dbReference type="RefSeq" id="WP_189008147.1">
    <property type="nucleotide sequence ID" value="NZ_BMPP01000008.1"/>
</dbReference>
<dbReference type="EMBL" id="BMPP01000008">
    <property type="protein sequence ID" value="GGK27529.1"/>
    <property type="molecule type" value="Genomic_DNA"/>
</dbReference>
<evidence type="ECO:0000313" key="4">
    <source>
        <dbReference type="EMBL" id="GGK27529.1"/>
    </source>
</evidence>
<comment type="caution">
    <text evidence="4">The sequence shown here is derived from an EMBL/GenBank/DDBJ whole genome shotgun (WGS) entry which is preliminary data.</text>
</comment>
<evidence type="ECO:0000259" key="3">
    <source>
        <dbReference type="Pfam" id="PF01471"/>
    </source>
</evidence>
<feature type="region of interest" description="Disordered" evidence="1">
    <location>
        <begin position="118"/>
        <end position="207"/>
    </location>
</feature>
<accession>A0ABQ2EVE7</accession>
<feature type="compositionally biased region" description="Low complexity" evidence="1">
    <location>
        <begin position="174"/>
        <end position="189"/>
    </location>
</feature>
<name>A0ABQ2EVE7_9DEIO</name>
<evidence type="ECO:0000256" key="2">
    <source>
        <dbReference type="SAM" id="SignalP"/>
    </source>
</evidence>
<feature type="compositionally biased region" description="Pro residues" evidence="1">
    <location>
        <begin position="190"/>
        <end position="199"/>
    </location>
</feature>
<dbReference type="InterPro" id="IPR036365">
    <property type="entry name" value="PGBD-like_sf"/>
</dbReference>
<evidence type="ECO:0000313" key="5">
    <source>
        <dbReference type="Proteomes" id="UP000647587"/>
    </source>
</evidence>
<feature type="domain" description="Peptidoglycan binding-like" evidence="3">
    <location>
        <begin position="223"/>
        <end position="281"/>
    </location>
</feature>
<dbReference type="InterPro" id="IPR036366">
    <property type="entry name" value="PGBDSf"/>
</dbReference>
<dbReference type="Proteomes" id="UP000647587">
    <property type="component" value="Unassembled WGS sequence"/>
</dbReference>
<evidence type="ECO:0000256" key="1">
    <source>
        <dbReference type="SAM" id="MobiDB-lite"/>
    </source>
</evidence>
<proteinExistence type="predicted"/>
<dbReference type="Pfam" id="PF01471">
    <property type="entry name" value="PG_binding_1"/>
    <property type="match status" value="1"/>
</dbReference>
<protein>
    <recommendedName>
        <fullName evidence="3">Peptidoglycan binding-like domain-containing protein</fullName>
    </recommendedName>
</protein>